<reference evidence="1" key="1">
    <citation type="submission" date="2018-05" db="EMBL/GenBank/DDBJ databases">
        <authorList>
            <person name="Lanie J.A."/>
            <person name="Ng W.-L."/>
            <person name="Kazmierczak K.M."/>
            <person name="Andrzejewski T.M."/>
            <person name="Davidsen T.M."/>
            <person name="Wayne K.J."/>
            <person name="Tettelin H."/>
            <person name="Glass J.I."/>
            <person name="Rusch D."/>
            <person name="Podicherti R."/>
            <person name="Tsui H.-C.T."/>
            <person name="Winkler M.E."/>
        </authorList>
    </citation>
    <scope>NUCLEOTIDE SEQUENCE</scope>
</reference>
<dbReference type="AlphaFoldDB" id="A0A383B7C1"/>
<dbReference type="EMBL" id="UINC01197920">
    <property type="protein sequence ID" value="SVE15649.1"/>
    <property type="molecule type" value="Genomic_DNA"/>
</dbReference>
<accession>A0A383B7C1</accession>
<evidence type="ECO:0000313" key="1">
    <source>
        <dbReference type="EMBL" id="SVE15649.1"/>
    </source>
</evidence>
<protein>
    <submittedName>
        <fullName evidence="1">Uncharacterized protein</fullName>
    </submittedName>
</protein>
<gene>
    <name evidence="1" type="ORF">METZ01_LOCUS468503</name>
</gene>
<organism evidence="1">
    <name type="scientific">marine metagenome</name>
    <dbReference type="NCBI Taxonomy" id="408172"/>
    <lineage>
        <taxon>unclassified sequences</taxon>
        <taxon>metagenomes</taxon>
        <taxon>ecological metagenomes</taxon>
    </lineage>
</organism>
<name>A0A383B7C1_9ZZZZ</name>
<sequence length="31" mass="3409">MAINLVFIISINIIHNLINEGGDNLAFNTHS</sequence>
<proteinExistence type="predicted"/>